<protein>
    <submittedName>
        <fullName evidence="1">Uncharacterized protein</fullName>
    </submittedName>
</protein>
<dbReference type="AlphaFoldDB" id="A0A5J4P5N9"/>
<proteinExistence type="predicted"/>
<sequence>MNITLKEVQAVSEIANLIYDFLPANPHPYADQRISFPGCANKVGIPRNYWNKGSKRPAITMLLKNTLEYSRGKFCSLIVEIVQTAIFYRLNKGNPIRREEIESLNILIAEVGFKIPELWNEDLLARNHKLDLRSH</sequence>
<accession>A0A5J4P5N9</accession>
<name>A0A5J4P5N9_9ZZZZ</name>
<organism evidence="1">
    <name type="scientific">termite gut metagenome</name>
    <dbReference type="NCBI Taxonomy" id="433724"/>
    <lineage>
        <taxon>unclassified sequences</taxon>
        <taxon>metagenomes</taxon>
        <taxon>organismal metagenomes</taxon>
    </lineage>
</organism>
<gene>
    <name evidence="1" type="ORF">EZS27_043914</name>
</gene>
<comment type="caution">
    <text evidence="1">The sequence shown here is derived from an EMBL/GenBank/DDBJ whole genome shotgun (WGS) entry which is preliminary data.</text>
</comment>
<evidence type="ECO:0000313" key="1">
    <source>
        <dbReference type="EMBL" id="KAA6304438.1"/>
    </source>
</evidence>
<dbReference type="EMBL" id="SNRY01011511">
    <property type="protein sequence ID" value="KAA6304438.1"/>
    <property type="molecule type" value="Genomic_DNA"/>
</dbReference>
<reference evidence="1" key="1">
    <citation type="submission" date="2019-03" db="EMBL/GenBank/DDBJ databases">
        <title>Single cell metagenomics reveals metabolic interactions within the superorganism composed of flagellate Streblomastix strix and complex community of Bacteroidetes bacteria on its surface.</title>
        <authorList>
            <person name="Treitli S.C."/>
            <person name="Kolisko M."/>
            <person name="Husnik F."/>
            <person name="Keeling P."/>
            <person name="Hampl V."/>
        </authorList>
    </citation>
    <scope>NUCLEOTIDE SEQUENCE</scope>
    <source>
        <strain evidence="1">STM</strain>
    </source>
</reference>